<dbReference type="EMBL" id="QTSX02007341">
    <property type="protein sequence ID" value="KAJ9048704.1"/>
    <property type="molecule type" value="Genomic_DNA"/>
</dbReference>
<organism evidence="1 2">
    <name type="scientific">Entomophthora muscae</name>
    <dbReference type="NCBI Taxonomy" id="34485"/>
    <lineage>
        <taxon>Eukaryota</taxon>
        <taxon>Fungi</taxon>
        <taxon>Fungi incertae sedis</taxon>
        <taxon>Zoopagomycota</taxon>
        <taxon>Entomophthoromycotina</taxon>
        <taxon>Entomophthoromycetes</taxon>
        <taxon>Entomophthorales</taxon>
        <taxon>Entomophthoraceae</taxon>
        <taxon>Entomophthora</taxon>
    </lineage>
</organism>
<accession>A0ACC2RF67</accession>
<gene>
    <name evidence="1" type="primary">ORC4_5</name>
    <name evidence="1" type="ORF">DSO57_1032298</name>
</gene>
<evidence type="ECO:0000313" key="1">
    <source>
        <dbReference type="EMBL" id="KAJ9048704.1"/>
    </source>
</evidence>
<reference evidence="1" key="1">
    <citation type="submission" date="2022-04" db="EMBL/GenBank/DDBJ databases">
        <title>Genome of the entomopathogenic fungus Entomophthora muscae.</title>
        <authorList>
            <person name="Elya C."/>
            <person name="Lovett B.R."/>
            <person name="Lee E."/>
            <person name="Macias A.M."/>
            <person name="Hajek A.E."/>
            <person name="De Bivort B.L."/>
            <person name="Kasson M.T."/>
            <person name="De Fine Licht H.H."/>
            <person name="Stajich J.E."/>
        </authorList>
    </citation>
    <scope>NUCLEOTIDE SEQUENCE</scope>
    <source>
        <strain evidence="1">Berkeley</strain>
    </source>
</reference>
<keyword evidence="2" id="KW-1185">Reference proteome</keyword>
<dbReference type="Proteomes" id="UP001165960">
    <property type="component" value="Unassembled WGS sequence"/>
</dbReference>
<proteinExistence type="predicted"/>
<protein>
    <submittedName>
        <fullName evidence="1">Origin recognition complex subunit 4</fullName>
    </submittedName>
</protein>
<comment type="caution">
    <text evidence="1">The sequence shown here is derived from an EMBL/GenBank/DDBJ whole genome shotgun (WGS) entry which is preliminary data.</text>
</comment>
<evidence type="ECO:0000313" key="2">
    <source>
        <dbReference type="Proteomes" id="UP001165960"/>
    </source>
</evidence>
<sequence length="479" mass="53097">MARSPRQESSGKRGINDNRGRDTHLRPAGDKPIATSQDIHLVHGKRIICARLCGKALPRVLVGLEEQQQELTDLMVRTLTNQESNSVLITGPPGSGKTTLVEMALNKANAEISKLEKSVATFRVVKLCGMIHTDDRYALQSMARQLQLKTNENEFGTEEEDDDEVSIRGFSFPAALDYILAELGKPGSTSSAPLLIVLDYFELFAGHSKQALLYNLFDLVQRTTKLPLLVVGVTSKLDALNLLEKRVKSRFSHRQIYVTPPKNIHDYAAALSQALHIYEEEGAVSPVCLKFNRAVEATLSDATVASIFQTMFDCTPDVGPLFNLAVLAMMTYGTKEPTLEPFHIAEIAKDMGILDPQIDGMVTQFKKLSILELGMVAALKKLMDRGLVEYNFAILFQEYSNLVSIAIARDGFIRQASPQAAMKALEHLLDLEILRSIDPAGRLAPAYRRFTTHLGPNDIARAVQTYKGCPLVIQQWVQY</sequence>
<name>A0ACC2RF67_9FUNG</name>